<feature type="transmembrane region" description="Helical" evidence="1">
    <location>
        <begin position="216"/>
        <end position="238"/>
    </location>
</feature>
<evidence type="ECO:0000259" key="2">
    <source>
        <dbReference type="Pfam" id="PF20152"/>
    </source>
</evidence>
<dbReference type="PANTHER" id="PTHR40465:SF1">
    <property type="entry name" value="DUF6534 DOMAIN-CONTAINING PROTEIN"/>
    <property type="match status" value="1"/>
</dbReference>
<feature type="transmembrane region" description="Helical" evidence="1">
    <location>
        <begin position="25"/>
        <end position="46"/>
    </location>
</feature>
<feature type="transmembrane region" description="Helical" evidence="1">
    <location>
        <begin position="58"/>
        <end position="78"/>
    </location>
</feature>
<dbReference type="Proteomes" id="UP000053593">
    <property type="component" value="Unassembled WGS sequence"/>
</dbReference>
<dbReference type="PANTHER" id="PTHR40465">
    <property type="entry name" value="CHROMOSOME 1, WHOLE GENOME SHOTGUN SEQUENCE"/>
    <property type="match status" value="1"/>
</dbReference>
<evidence type="ECO:0000313" key="3">
    <source>
        <dbReference type="EMBL" id="KIK59510.1"/>
    </source>
</evidence>
<gene>
    <name evidence="3" type="ORF">GYMLUDRAFT_97668</name>
</gene>
<feature type="transmembrane region" description="Helical" evidence="1">
    <location>
        <begin position="131"/>
        <end position="157"/>
    </location>
</feature>
<dbReference type="Pfam" id="PF20152">
    <property type="entry name" value="DUF6534"/>
    <property type="match status" value="1"/>
</dbReference>
<dbReference type="OrthoDB" id="3270417at2759"/>
<evidence type="ECO:0000313" key="4">
    <source>
        <dbReference type="Proteomes" id="UP000053593"/>
    </source>
</evidence>
<keyword evidence="1" id="KW-0472">Membrane</keyword>
<dbReference type="AlphaFoldDB" id="A0A0D0B7S2"/>
<feature type="domain" description="DUF6534" evidence="2">
    <location>
        <begin position="182"/>
        <end position="267"/>
    </location>
</feature>
<dbReference type="EMBL" id="KN834779">
    <property type="protein sequence ID" value="KIK59510.1"/>
    <property type="molecule type" value="Genomic_DNA"/>
</dbReference>
<proteinExistence type="predicted"/>
<feature type="transmembrane region" description="Helical" evidence="1">
    <location>
        <begin position="98"/>
        <end position="119"/>
    </location>
</feature>
<dbReference type="InterPro" id="IPR045339">
    <property type="entry name" value="DUF6534"/>
</dbReference>
<organism evidence="3 4">
    <name type="scientific">Collybiopsis luxurians FD-317 M1</name>
    <dbReference type="NCBI Taxonomy" id="944289"/>
    <lineage>
        <taxon>Eukaryota</taxon>
        <taxon>Fungi</taxon>
        <taxon>Dikarya</taxon>
        <taxon>Basidiomycota</taxon>
        <taxon>Agaricomycotina</taxon>
        <taxon>Agaricomycetes</taxon>
        <taxon>Agaricomycetidae</taxon>
        <taxon>Agaricales</taxon>
        <taxon>Marasmiineae</taxon>
        <taxon>Omphalotaceae</taxon>
        <taxon>Collybiopsis</taxon>
        <taxon>Collybiopsis luxurians</taxon>
    </lineage>
</organism>
<keyword evidence="1" id="KW-1133">Transmembrane helix</keyword>
<feature type="transmembrane region" description="Helical" evidence="1">
    <location>
        <begin position="172"/>
        <end position="196"/>
    </location>
</feature>
<dbReference type="HOGENOM" id="CLU_046025_5_3_1"/>
<keyword evidence="4" id="KW-1185">Reference proteome</keyword>
<name>A0A0D0B7S2_9AGAR</name>
<reference evidence="3 4" key="1">
    <citation type="submission" date="2014-04" db="EMBL/GenBank/DDBJ databases">
        <title>Evolutionary Origins and Diversification of the Mycorrhizal Mutualists.</title>
        <authorList>
            <consortium name="DOE Joint Genome Institute"/>
            <consortium name="Mycorrhizal Genomics Consortium"/>
            <person name="Kohler A."/>
            <person name="Kuo A."/>
            <person name="Nagy L.G."/>
            <person name="Floudas D."/>
            <person name="Copeland A."/>
            <person name="Barry K.W."/>
            <person name="Cichocki N."/>
            <person name="Veneault-Fourrey C."/>
            <person name="LaButti K."/>
            <person name="Lindquist E.A."/>
            <person name="Lipzen A."/>
            <person name="Lundell T."/>
            <person name="Morin E."/>
            <person name="Murat C."/>
            <person name="Riley R."/>
            <person name="Ohm R."/>
            <person name="Sun H."/>
            <person name="Tunlid A."/>
            <person name="Henrissat B."/>
            <person name="Grigoriev I.V."/>
            <person name="Hibbett D.S."/>
            <person name="Martin F."/>
        </authorList>
    </citation>
    <scope>NUCLEOTIDE SEQUENCE [LARGE SCALE GENOMIC DNA]</scope>
    <source>
        <strain evidence="3 4">FD-317 M1</strain>
    </source>
</reference>
<keyword evidence="1" id="KW-0812">Transmembrane</keyword>
<accession>A0A0D0B7S2</accession>
<protein>
    <recommendedName>
        <fullName evidence="2">DUF6534 domain-containing protein</fullName>
    </recommendedName>
</protein>
<sequence length="336" mass="37454">MGFLLLCSMAGNTNPSATQSLSAYFFGFVTGTVLFGIVLREGYRYFKTCNEDSLKQRLLVAILCILDVFHFALSVHLGHFYLLENFGNANASVWSVKVLSTVQVVIVWLVQCLYLIRIWNLSKRVLSSRKLVLILQSAIVILLAMGLGAGLVVIIGVDSIEVMQDLTKDKWAIYYLGFGVTAAIDMTISIIMVALLHRSITGIKRTDGVLSALIHYFFSMGILTSLTALAYIVLYSLMPEEMSFLGLAFPNSRLYTLSFLVLLNARDKLREDLDKTVTFEPDFDSLKIRFKAMTESSNSDPNSEFLTSRNSHMSPEIRNVNVSNVGSHSSRVEDIV</sequence>
<evidence type="ECO:0000256" key="1">
    <source>
        <dbReference type="SAM" id="Phobius"/>
    </source>
</evidence>